<proteinExistence type="predicted"/>
<gene>
    <name evidence="2" type="ORF">H2201_008895</name>
</gene>
<accession>A0ABQ9NFZ2</accession>
<evidence type="ECO:0000313" key="2">
    <source>
        <dbReference type="EMBL" id="KAJ9654982.1"/>
    </source>
</evidence>
<comment type="caution">
    <text evidence="2">The sequence shown here is derived from an EMBL/GenBank/DDBJ whole genome shotgun (WGS) entry which is preliminary data.</text>
</comment>
<feature type="region of interest" description="Disordered" evidence="1">
    <location>
        <begin position="1"/>
        <end position="22"/>
    </location>
</feature>
<evidence type="ECO:0008006" key="4">
    <source>
        <dbReference type="Google" id="ProtNLM"/>
    </source>
</evidence>
<sequence>MEKPPVQERNASTATSLETSCSTSQVEALDLKKQISLQDAKTVVVQQTSETERVPNIVDGMARMILRTR</sequence>
<keyword evidence="3" id="KW-1185">Reference proteome</keyword>
<dbReference type="Proteomes" id="UP001172684">
    <property type="component" value="Unassembled WGS sequence"/>
</dbReference>
<evidence type="ECO:0000313" key="3">
    <source>
        <dbReference type="Proteomes" id="UP001172684"/>
    </source>
</evidence>
<feature type="compositionally biased region" description="Polar residues" evidence="1">
    <location>
        <begin position="9"/>
        <end position="22"/>
    </location>
</feature>
<name>A0ABQ9NFZ2_9PEZI</name>
<organism evidence="2 3">
    <name type="scientific">Coniosporium apollinis</name>
    <dbReference type="NCBI Taxonomy" id="61459"/>
    <lineage>
        <taxon>Eukaryota</taxon>
        <taxon>Fungi</taxon>
        <taxon>Dikarya</taxon>
        <taxon>Ascomycota</taxon>
        <taxon>Pezizomycotina</taxon>
        <taxon>Dothideomycetes</taxon>
        <taxon>Dothideomycetes incertae sedis</taxon>
        <taxon>Coniosporium</taxon>
    </lineage>
</organism>
<reference evidence="2" key="1">
    <citation type="submission" date="2022-10" db="EMBL/GenBank/DDBJ databases">
        <title>Culturing micro-colonial fungi from biological soil crusts in the Mojave desert and describing Neophaeococcomyces mojavensis, and introducing the new genera and species Taxawa tesnikishii.</title>
        <authorList>
            <person name="Kurbessoian T."/>
            <person name="Stajich J.E."/>
        </authorList>
    </citation>
    <scope>NUCLEOTIDE SEQUENCE</scope>
    <source>
        <strain evidence="2">TK_1</strain>
    </source>
</reference>
<protein>
    <recommendedName>
        <fullName evidence="4">Nascent polypeptide-associated complex subunit alpha-like UBA domain-containing protein</fullName>
    </recommendedName>
</protein>
<evidence type="ECO:0000256" key="1">
    <source>
        <dbReference type="SAM" id="MobiDB-lite"/>
    </source>
</evidence>
<dbReference type="EMBL" id="JAPDRL010000199">
    <property type="protein sequence ID" value="KAJ9654982.1"/>
    <property type="molecule type" value="Genomic_DNA"/>
</dbReference>